<dbReference type="PANTHER" id="PTHR46686">
    <property type="entry name" value="GLYCOSYLTRANSFERASE"/>
    <property type="match status" value="1"/>
</dbReference>
<dbReference type="Gramene" id="OE9A093745T1">
    <property type="protein sequence ID" value="OE9A093745C1"/>
    <property type="gene ID" value="OE9A093745"/>
</dbReference>
<protein>
    <submittedName>
        <fullName evidence="1">Phosphatidylinositol N-acetylglucosaminyltransferase subunit A</fullName>
    </submittedName>
</protein>
<dbReference type="SUPFAM" id="SSF53756">
    <property type="entry name" value="UDP-Glycosyltransferase/glycogen phosphorylase"/>
    <property type="match status" value="1"/>
</dbReference>
<gene>
    <name evidence="1" type="ORF">OLEA9_A093745</name>
</gene>
<proteinExistence type="predicted"/>
<dbReference type="AlphaFoldDB" id="A0A8S0USV4"/>
<organism evidence="1 2">
    <name type="scientific">Olea europaea subsp. europaea</name>
    <dbReference type="NCBI Taxonomy" id="158383"/>
    <lineage>
        <taxon>Eukaryota</taxon>
        <taxon>Viridiplantae</taxon>
        <taxon>Streptophyta</taxon>
        <taxon>Embryophyta</taxon>
        <taxon>Tracheophyta</taxon>
        <taxon>Spermatophyta</taxon>
        <taxon>Magnoliopsida</taxon>
        <taxon>eudicotyledons</taxon>
        <taxon>Gunneridae</taxon>
        <taxon>Pentapetalae</taxon>
        <taxon>asterids</taxon>
        <taxon>lamiids</taxon>
        <taxon>Lamiales</taxon>
        <taxon>Oleaceae</taxon>
        <taxon>Oleeae</taxon>
        <taxon>Olea</taxon>
    </lineage>
</organism>
<dbReference type="OrthoDB" id="734129at2759"/>
<sequence>MVPWNKLCFWSTYEKPEARSLRENMAEWGCTGWHGTPCFDFAARGHEIHIFTAPSDRSLVMGVAGVLVRDKGHPLQYEAFHMISQHSPGVFLLVVGSGPCAERHLELGSSVKVLGELDPLELSDFTILLICL</sequence>
<dbReference type="Gene3D" id="3.40.50.2000">
    <property type="entry name" value="Glycogen Phosphorylase B"/>
    <property type="match status" value="1"/>
</dbReference>
<accession>A0A8S0USV4</accession>
<evidence type="ECO:0000313" key="1">
    <source>
        <dbReference type="EMBL" id="CAA3020923.1"/>
    </source>
</evidence>
<keyword evidence="1" id="KW-0808">Transferase</keyword>
<comment type="caution">
    <text evidence="1">The sequence shown here is derived from an EMBL/GenBank/DDBJ whole genome shotgun (WGS) entry which is preliminary data.</text>
</comment>
<keyword evidence="2" id="KW-1185">Reference proteome</keyword>
<reference evidence="1 2" key="1">
    <citation type="submission" date="2019-12" db="EMBL/GenBank/DDBJ databases">
        <authorList>
            <person name="Alioto T."/>
            <person name="Alioto T."/>
            <person name="Gomez Garrido J."/>
        </authorList>
    </citation>
    <scope>NUCLEOTIDE SEQUENCE [LARGE SCALE GENOMIC DNA]</scope>
</reference>
<dbReference type="Proteomes" id="UP000594638">
    <property type="component" value="Unassembled WGS sequence"/>
</dbReference>
<evidence type="ECO:0000313" key="2">
    <source>
        <dbReference type="Proteomes" id="UP000594638"/>
    </source>
</evidence>
<dbReference type="GO" id="GO:0016757">
    <property type="term" value="F:glycosyltransferase activity"/>
    <property type="evidence" value="ECO:0007669"/>
    <property type="project" value="UniProtKB-KW"/>
</dbReference>
<name>A0A8S0USV4_OLEEU</name>
<dbReference type="PANTHER" id="PTHR46686:SF2">
    <property type="entry name" value="GLYCOSYLTRANSFERASE"/>
    <property type="match status" value="1"/>
</dbReference>
<dbReference type="EMBL" id="CACTIH010009046">
    <property type="protein sequence ID" value="CAA3020923.1"/>
    <property type="molecule type" value="Genomic_DNA"/>
</dbReference>
<keyword evidence="1" id="KW-0328">Glycosyltransferase</keyword>